<dbReference type="PROSITE" id="PS50977">
    <property type="entry name" value="HTH_TETR_2"/>
    <property type="match status" value="1"/>
</dbReference>
<comment type="caution">
    <text evidence="6">The sequence shown here is derived from an EMBL/GenBank/DDBJ whole genome shotgun (WGS) entry which is preliminary data.</text>
</comment>
<keyword evidence="7" id="KW-1185">Reference proteome</keyword>
<dbReference type="SUPFAM" id="SSF48498">
    <property type="entry name" value="Tetracyclin repressor-like, C-terminal domain"/>
    <property type="match status" value="1"/>
</dbReference>
<proteinExistence type="predicted"/>
<reference evidence="6 7" key="1">
    <citation type="submission" date="2022-03" db="EMBL/GenBank/DDBJ databases">
        <title>Pseudonocardia alaer sp. nov., a novel actinomycete isolated from reed forest soil.</title>
        <authorList>
            <person name="Wang L."/>
        </authorList>
    </citation>
    <scope>NUCLEOTIDE SEQUENCE [LARGE SCALE GENOMIC DNA]</scope>
    <source>
        <strain evidence="6 7">Y-16303</strain>
    </source>
</reference>
<evidence type="ECO:0000313" key="6">
    <source>
        <dbReference type="EMBL" id="MCH6168952.1"/>
    </source>
</evidence>
<evidence type="ECO:0000256" key="3">
    <source>
        <dbReference type="ARBA" id="ARBA00023163"/>
    </source>
</evidence>
<gene>
    <name evidence="6" type="ORF">MMF94_24935</name>
</gene>
<dbReference type="SUPFAM" id="SSF46689">
    <property type="entry name" value="Homeodomain-like"/>
    <property type="match status" value="1"/>
</dbReference>
<dbReference type="PANTHER" id="PTHR47506:SF6">
    <property type="entry name" value="HTH-TYPE TRANSCRIPTIONAL REPRESSOR NEMR"/>
    <property type="match status" value="1"/>
</dbReference>
<dbReference type="RefSeq" id="WP_241039589.1">
    <property type="nucleotide sequence ID" value="NZ_BAAAJF010000011.1"/>
</dbReference>
<dbReference type="InterPro" id="IPR009057">
    <property type="entry name" value="Homeodomain-like_sf"/>
</dbReference>
<evidence type="ECO:0000313" key="7">
    <source>
        <dbReference type="Proteomes" id="UP001299970"/>
    </source>
</evidence>
<dbReference type="PRINTS" id="PR00455">
    <property type="entry name" value="HTHTETR"/>
</dbReference>
<name>A0ABS9TK81_9PSEU</name>
<feature type="DNA-binding region" description="H-T-H motif" evidence="4">
    <location>
        <begin position="27"/>
        <end position="46"/>
    </location>
</feature>
<dbReference type="InterPro" id="IPR036271">
    <property type="entry name" value="Tet_transcr_reg_TetR-rel_C_sf"/>
</dbReference>
<keyword evidence="1" id="KW-0805">Transcription regulation</keyword>
<evidence type="ECO:0000256" key="1">
    <source>
        <dbReference type="ARBA" id="ARBA00023015"/>
    </source>
</evidence>
<keyword evidence="2 4" id="KW-0238">DNA-binding</keyword>
<sequence length="190" mass="20656">MPRVGVREVLVEAAVTEFHRHGYAACSVDTITKAAGVPKGSFYNHFPSKEHLGAEVVARYAAGSAWWQEVDPGLSLLAQLHARFRAVVDMLSESQFTRGCLLGNMGTEVADRSDVIRMQVGTSLCQWSEDIVATLQAARAAGEIGAGPDLERLGPFLLDAFQGAIMHSKVVRNVEPLEDFLSVVFDTVLR</sequence>
<protein>
    <submittedName>
        <fullName evidence="6">TetR/AcrR family transcriptional regulator</fullName>
    </submittedName>
</protein>
<dbReference type="InterPro" id="IPR011075">
    <property type="entry name" value="TetR_C"/>
</dbReference>
<keyword evidence="3" id="KW-0804">Transcription</keyword>
<accession>A0ABS9TK81</accession>
<evidence type="ECO:0000256" key="2">
    <source>
        <dbReference type="ARBA" id="ARBA00023125"/>
    </source>
</evidence>
<evidence type="ECO:0000259" key="5">
    <source>
        <dbReference type="PROSITE" id="PS50977"/>
    </source>
</evidence>
<organism evidence="6 7">
    <name type="scientific">Pseudonocardia alaniniphila</name>
    <dbReference type="NCBI Taxonomy" id="75291"/>
    <lineage>
        <taxon>Bacteria</taxon>
        <taxon>Bacillati</taxon>
        <taxon>Actinomycetota</taxon>
        <taxon>Actinomycetes</taxon>
        <taxon>Pseudonocardiales</taxon>
        <taxon>Pseudonocardiaceae</taxon>
        <taxon>Pseudonocardia</taxon>
    </lineage>
</organism>
<dbReference type="PANTHER" id="PTHR47506">
    <property type="entry name" value="TRANSCRIPTIONAL REGULATORY PROTEIN"/>
    <property type="match status" value="1"/>
</dbReference>
<dbReference type="Pfam" id="PF16925">
    <property type="entry name" value="TetR_C_13"/>
    <property type="match status" value="1"/>
</dbReference>
<dbReference type="Proteomes" id="UP001299970">
    <property type="component" value="Unassembled WGS sequence"/>
</dbReference>
<dbReference type="Pfam" id="PF00440">
    <property type="entry name" value="TetR_N"/>
    <property type="match status" value="1"/>
</dbReference>
<dbReference type="EMBL" id="JAKXMK010000022">
    <property type="protein sequence ID" value="MCH6168952.1"/>
    <property type="molecule type" value="Genomic_DNA"/>
</dbReference>
<dbReference type="InterPro" id="IPR001647">
    <property type="entry name" value="HTH_TetR"/>
</dbReference>
<feature type="domain" description="HTH tetR-type" evidence="5">
    <location>
        <begin position="4"/>
        <end position="64"/>
    </location>
</feature>
<dbReference type="Gene3D" id="1.10.357.10">
    <property type="entry name" value="Tetracycline Repressor, domain 2"/>
    <property type="match status" value="1"/>
</dbReference>
<evidence type="ECO:0000256" key="4">
    <source>
        <dbReference type="PROSITE-ProRule" id="PRU00335"/>
    </source>
</evidence>